<dbReference type="Proteomes" id="UP001050975">
    <property type="component" value="Unassembled WGS sequence"/>
</dbReference>
<comment type="caution">
    <text evidence="2">The sequence shown here is derived from an EMBL/GenBank/DDBJ whole genome shotgun (WGS) entry which is preliminary data.</text>
</comment>
<keyword evidence="3" id="KW-1185">Reference proteome</keyword>
<accession>A0AAV3XPJ0</accession>
<name>A0AAV3XPJ0_9CYAN</name>
<dbReference type="AlphaFoldDB" id="A0AAV3XPJ0"/>
<proteinExistence type="predicted"/>
<evidence type="ECO:0000313" key="2">
    <source>
        <dbReference type="EMBL" id="GET44648.1"/>
    </source>
</evidence>
<reference evidence="2" key="1">
    <citation type="submission" date="2019-10" db="EMBL/GenBank/DDBJ databases">
        <title>Draft genome sequece of Microseira wollei NIES-4236.</title>
        <authorList>
            <person name="Yamaguchi H."/>
            <person name="Suzuki S."/>
            <person name="Kawachi M."/>
        </authorList>
    </citation>
    <scope>NUCLEOTIDE SEQUENCE</scope>
    <source>
        <strain evidence="2">NIES-4236</strain>
    </source>
</reference>
<feature type="region of interest" description="Disordered" evidence="1">
    <location>
        <begin position="1"/>
        <end position="38"/>
    </location>
</feature>
<protein>
    <submittedName>
        <fullName evidence="2">Uncharacterized protein</fullName>
    </submittedName>
</protein>
<gene>
    <name evidence="2" type="ORF">MiSe_94790</name>
</gene>
<sequence length="185" mass="20915">MPPTNTTPTIFRGKARPSLYQTKSDDCPYPQTSPHPRSFGARHDHLCTRPKDFAAVPLPSNIATPTICRGKARPSLYQTKSDDCPYPQTSPHRRYVGARHDHLCTRSKDFAAVPLPSNIVTPTICRGTASTIFVPDQKTLPPCPECRQRIPHPRYLGARHPQSLYQTKRLRCRAPTLKHRHTDDM</sequence>
<evidence type="ECO:0000313" key="3">
    <source>
        <dbReference type="Proteomes" id="UP001050975"/>
    </source>
</evidence>
<dbReference type="EMBL" id="BLAY01000481">
    <property type="protein sequence ID" value="GET44648.1"/>
    <property type="molecule type" value="Genomic_DNA"/>
</dbReference>
<organism evidence="2 3">
    <name type="scientific">Microseira wollei NIES-4236</name>
    <dbReference type="NCBI Taxonomy" id="2530354"/>
    <lineage>
        <taxon>Bacteria</taxon>
        <taxon>Bacillati</taxon>
        <taxon>Cyanobacteriota</taxon>
        <taxon>Cyanophyceae</taxon>
        <taxon>Oscillatoriophycideae</taxon>
        <taxon>Aerosakkonematales</taxon>
        <taxon>Aerosakkonemataceae</taxon>
        <taxon>Microseira</taxon>
    </lineage>
</organism>
<evidence type="ECO:0000256" key="1">
    <source>
        <dbReference type="SAM" id="MobiDB-lite"/>
    </source>
</evidence>